<dbReference type="STRING" id="930131.SAMN05216389_11319"/>
<gene>
    <name evidence="2" type="ORF">SAMN05216389_11319</name>
</gene>
<dbReference type="InterPro" id="IPR000182">
    <property type="entry name" value="GNAT_dom"/>
</dbReference>
<dbReference type="SUPFAM" id="SSF55729">
    <property type="entry name" value="Acyl-CoA N-acyltransferases (Nat)"/>
    <property type="match status" value="1"/>
</dbReference>
<accession>A0A1I0EXT7</accession>
<dbReference type="GO" id="GO:0016747">
    <property type="term" value="F:acyltransferase activity, transferring groups other than amino-acyl groups"/>
    <property type="evidence" value="ECO:0007669"/>
    <property type="project" value="InterPro"/>
</dbReference>
<keyword evidence="2" id="KW-0687">Ribonucleoprotein</keyword>
<dbReference type="CDD" id="cd04301">
    <property type="entry name" value="NAT_SF"/>
    <property type="match status" value="1"/>
</dbReference>
<dbReference type="Proteomes" id="UP000198618">
    <property type="component" value="Unassembled WGS sequence"/>
</dbReference>
<dbReference type="AlphaFoldDB" id="A0A1I0EXT7"/>
<dbReference type="Pfam" id="PF00583">
    <property type="entry name" value="Acetyltransf_1"/>
    <property type="match status" value="1"/>
</dbReference>
<keyword evidence="2" id="KW-0689">Ribosomal protein</keyword>
<evidence type="ECO:0000313" key="2">
    <source>
        <dbReference type="EMBL" id="SET50458.1"/>
    </source>
</evidence>
<dbReference type="Gene3D" id="3.40.630.30">
    <property type="match status" value="1"/>
</dbReference>
<evidence type="ECO:0000259" key="1">
    <source>
        <dbReference type="PROSITE" id="PS51186"/>
    </source>
</evidence>
<dbReference type="PROSITE" id="PS51186">
    <property type="entry name" value="GNAT"/>
    <property type="match status" value="1"/>
</dbReference>
<sequence>MRIREYQSTDEKGWLRCRVLSFLDTAYYDNVLTQKETYENPSIELVTIEDGMVVGLIDIEYEQEERTVCSQGVGLGGMIWHIAVHPDYGRQGIGSELLFAAEEVAKRKGLNRLEAWTRNDEWVNNWYEKNNFHKIDSYLHVYMEGSQELKDSLKSEIPSLYPVQAFAHYTGKEKDSIKEQ</sequence>
<feature type="domain" description="N-acetyltransferase" evidence="1">
    <location>
        <begin position="1"/>
        <end position="154"/>
    </location>
</feature>
<dbReference type="InterPro" id="IPR016181">
    <property type="entry name" value="Acyl_CoA_acyltransferase"/>
</dbReference>
<reference evidence="2 3" key="1">
    <citation type="submission" date="2016-10" db="EMBL/GenBank/DDBJ databases">
        <authorList>
            <person name="de Groot N.N."/>
        </authorList>
    </citation>
    <scope>NUCLEOTIDE SEQUENCE [LARGE SCALE GENOMIC DNA]</scope>
    <source>
        <strain evidence="2 3">IBRC-M 10780</strain>
    </source>
</reference>
<protein>
    <submittedName>
        <fullName evidence="2">Ribosomal protein S18 acetylase RimI</fullName>
    </submittedName>
</protein>
<name>A0A1I0EXT7_9BACI</name>
<dbReference type="RefSeq" id="WP_170840799.1">
    <property type="nucleotide sequence ID" value="NZ_FOHE01000013.1"/>
</dbReference>
<keyword evidence="3" id="KW-1185">Reference proteome</keyword>
<proteinExistence type="predicted"/>
<dbReference type="GO" id="GO:0005840">
    <property type="term" value="C:ribosome"/>
    <property type="evidence" value="ECO:0007669"/>
    <property type="project" value="UniProtKB-KW"/>
</dbReference>
<organism evidence="2 3">
    <name type="scientific">Oceanobacillus limi</name>
    <dbReference type="NCBI Taxonomy" id="930131"/>
    <lineage>
        <taxon>Bacteria</taxon>
        <taxon>Bacillati</taxon>
        <taxon>Bacillota</taxon>
        <taxon>Bacilli</taxon>
        <taxon>Bacillales</taxon>
        <taxon>Bacillaceae</taxon>
        <taxon>Oceanobacillus</taxon>
    </lineage>
</organism>
<evidence type="ECO:0000313" key="3">
    <source>
        <dbReference type="Proteomes" id="UP000198618"/>
    </source>
</evidence>
<dbReference type="EMBL" id="FOHE01000013">
    <property type="protein sequence ID" value="SET50458.1"/>
    <property type="molecule type" value="Genomic_DNA"/>
</dbReference>